<dbReference type="EMBL" id="AP014704">
    <property type="protein sequence ID" value="BAR47270.1"/>
    <property type="molecule type" value="Genomic_DNA"/>
</dbReference>
<dbReference type="Pfam" id="PF12625">
    <property type="entry name" value="Arabinose_bd"/>
    <property type="match status" value="1"/>
</dbReference>
<feature type="region of interest" description="Disordered" evidence="4">
    <location>
        <begin position="1"/>
        <end position="32"/>
    </location>
</feature>
<dbReference type="STRING" id="270351.Maq22A_c28820"/>
<keyword evidence="2 6" id="KW-0238">DNA-binding</keyword>
<evidence type="ECO:0000256" key="1">
    <source>
        <dbReference type="ARBA" id="ARBA00023015"/>
    </source>
</evidence>
<proteinExistence type="predicted"/>
<reference evidence="7" key="2">
    <citation type="submission" date="2015-01" db="EMBL/GenBank/DDBJ databases">
        <title>Complete genome sequence of Methylobacterium aquaticum strain 22A.</title>
        <authorList>
            <person name="Tani A."/>
            <person name="Ogura Y."/>
            <person name="Hayashi T."/>
        </authorList>
    </citation>
    <scope>NUCLEOTIDE SEQUENCE [LARGE SCALE GENOMIC DNA]</scope>
    <source>
        <strain evidence="7">MA-22A</strain>
    </source>
</reference>
<dbReference type="Gene3D" id="1.10.10.60">
    <property type="entry name" value="Homeodomain-like"/>
    <property type="match status" value="1"/>
</dbReference>
<protein>
    <submittedName>
        <fullName evidence="6">AraC-type DNA-binding domain-containing proteins</fullName>
    </submittedName>
</protein>
<sequence length="401" mass="43157">MRGCGRDIDHAAVRSAVPRTPPAPPLPARGWRGLSAPAKGRAMVETPIGPSLAPREADPVSASSPLADATLARLACRHLLARGRPARALLREAGLPPSVMDQPETVGAMQQASFLELAARDLGDDLLGFHLAETVDGRVFGPFFHLLASCTDLGEALARQARYLATVNRALRCQMSGGAAPASAPVVLDLALEGVDRALAGQEMTFWVTFLVQMARTLTTLNLVPVRVAFVHAPPAGTGEMAEYFRREPVFGAAADGVAFDPQVLALPLMRSDPYLNAFLTEFHEDRLAREVSASPALTARIGDVLAPLLAQGEARLLTVAGEFGMSARTLGRRLAEEGVTFRVVLDRLRADLGTRYVRDTTMPLSQVAWRLGYKDPSAFIVAFKRWTGKTPSALRRETRP</sequence>
<dbReference type="GO" id="GO:0000976">
    <property type="term" value="F:transcription cis-regulatory region binding"/>
    <property type="evidence" value="ECO:0007669"/>
    <property type="project" value="TreeGrafter"/>
</dbReference>
<organism evidence="6 7">
    <name type="scientific">Methylobacterium aquaticum</name>
    <dbReference type="NCBI Taxonomy" id="270351"/>
    <lineage>
        <taxon>Bacteria</taxon>
        <taxon>Pseudomonadati</taxon>
        <taxon>Pseudomonadota</taxon>
        <taxon>Alphaproteobacteria</taxon>
        <taxon>Hyphomicrobiales</taxon>
        <taxon>Methylobacteriaceae</taxon>
        <taxon>Methylobacterium</taxon>
    </lineage>
</organism>
<dbReference type="PANTHER" id="PTHR47894:SF4">
    <property type="entry name" value="HTH-TYPE TRANSCRIPTIONAL REGULATOR GADX"/>
    <property type="match status" value="1"/>
</dbReference>
<dbReference type="SUPFAM" id="SSF46689">
    <property type="entry name" value="Homeodomain-like"/>
    <property type="match status" value="1"/>
</dbReference>
<feature type="compositionally biased region" description="Basic and acidic residues" evidence="4">
    <location>
        <begin position="1"/>
        <end position="12"/>
    </location>
</feature>
<evidence type="ECO:0000313" key="7">
    <source>
        <dbReference type="Proteomes" id="UP000061432"/>
    </source>
</evidence>
<evidence type="ECO:0000256" key="4">
    <source>
        <dbReference type="SAM" id="MobiDB-lite"/>
    </source>
</evidence>
<dbReference type="InterPro" id="IPR018060">
    <property type="entry name" value="HTH_AraC"/>
</dbReference>
<reference evidence="6 7" key="1">
    <citation type="journal article" date="2015" name="Genome Announc.">
        <title>Complete Genome Sequence of Methylobacterium aquaticum Strain 22A, Isolated from Racomitrium japonicum Moss.</title>
        <authorList>
            <person name="Tani A."/>
            <person name="Ogura Y."/>
            <person name="Hayashi T."/>
            <person name="Kimbara K."/>
        </authorList>
    </citation>
    <scope>NUCLEOTIDE SEQUENCE [LARGE SCALE GENOMIC DNA]</scope>
    <source>
        <strain evidence="6 7">MA-22A</strain>
    </source>
</reference>
<keyword evidence="3" id="KW-0804">Transcription</keyword>
<dbReference type="InterPro" id="IPR009057">
    <property type="entry name" value="Homeodomain-like_sf"/>
</dbReference>
<dbReference type="GO" id="GO:0003700">
    <property type="term" value="F:DNA-binding transcription factor activity"/>
    <property type="evidence" value="ECO:0007669"/>
    <property type="project" value="InterPro"/>
</dbReference>
<evidence type="ECO:0000259" key="5">
    <source>
        <dbReference type="PROSITE" id="PS01124"/>
    </source>
</evidence>
<dbReference type="KEGG" id="maqu:Maq22A_c28820"/>
<gene>
    <name evidence="6" type="primary">araC</name>
    <name evidence="6" type="ORF">Maq22A_c28820</name>
</gene>
<dbReference type="GO" id="GO:0005829">
    <property type="term" value="C:cytosol"/>
    <property type="evidence" value="ECO:0007669"/>
    <property type="project" value="TreeGrafter"/>
</dbReference>
<evidence type="ECO:0000256" key="3">
    <source>
        <dbReference type="ARBA" id="ARBA00023163"/>
    </source>
</evidence>
<evidence type="ECO:0000256" key="2">
    <source>
        <dbReference type="ARBA" id="ARBA00023125"/>
    </source>
</evidence>
<dbReference type="AlphaFoldDB" id="A0A1Y0ZC04"/>
<dbReference type="PROSITE" id="PS01124">
    <property type="entry name" value="HTH_ARAC_FAMILY_2"/>
    <property type="match status" value="1"/>
</dbReference>
<feature type="domain" description="HTH araC/xylS-type" evidence="5">
    <location>
        <begin position="300"/>
        <end position="398"/>
    </location>
</feature>
<dbReference type="SMART" id="SM00342">
    <property type="entry name" value="HTH_ARAC"/>
    <property type="match status" value="1"/>
</dbReference>
<accession>A0A1Y0ZC04</accession>
<dbReference type="InterPro" id="IPR032687">
    <property type="entry name" value="AraC-type_N"/>
</dbReference>
<dbReference type="InterPro" id="IPR018062">
    <property type="entry name" value="HTH_AraC-typ_CS"/>
</dbReference>
<evidence type="ECO:0000313" key="6">
    <source>
        <dbReference type="EMBL" id="BAR47270.1"/>
    </source>
</evidence>
<dbReference type="PANTHER" id="PTHR47894">
    <property type="entry name" value="HTH-TYPE TRANSCRIPTIONAL REGULATOR GADX"/>
    <property type="match status" value="1"/>
</dbReference>
<dbReference type="Proteomes" id="UP000061432">
    <property type="component" value="Chromosome"/>
</dbReference>
<dbReference type="Pfam" id="PF12833">
    <property type="entry name" value="HTH_18"/>
    <property type="match status" value="1"/>
</dbReference>
<dbReference type="PROSITE" id="PS00041">
    <property type="entry name" value="HTH_ARAC_FAMILY_1"/>
    <property type="match status" value="1"/>
</dbReference>
<name>A0A1Y0ZC04_9HYPH</name>
<keyword evidence="1" id="KW-0805">Transcription regulation</keyword>